<reference evidence="1" key="1">
    <citation type="submission" date="2025-08" db="UniProtKB">
        <authorList>
            <consortium name="Ensembl"/>
        </authorList>
    </citation>
    <scope>IDENTIFICATION</scope>
</reference>
<dbReference type="Ensembl" id="ENSSTUT00000117787.1">
    <property type="protein sequence ID" value="ENSSTUP00000110007.1"/>
    <property type="gene ID" value="ENSSTUG00000048829.1"/>
</dbReference>
<sequence>MTTAIELTSSTTAKSCKVGKVDPTASCDLIVWAPLAAGCGLLFLLNITVPHCNPESCIHSPIYPHVSMKHPPTKQNKRIEQTDVNMLPSFFCLNVHYMTKRMWTPARRTPHFKITGINMELVPPFAATLLRRLSSRCLNIAAGTCYHSATRALVRSGTDVGRLGLALALRLPFTGTKGPSPNHEKQPQIIISPTPNVTRWHYVFGKVVFSWHLTNPV</sequence>
<dbReference type="AlphaFoldDB" id="A0A674EQI4"/>
<dbReference type="GeneTree" id="ENSGT01120000277915"/>
<evidence type="ECO:0000313" key="1">
    <source>
        <dbReference type="Ensembl" id="ENSSTUP00000110007.1"/>
    </source>
</evidence>
<proteinExistence type="predicted"/>
<dbReference type="InParanoid" id="A0A674EQI4"/>
<protein>
    <submittedName>
        <fullName evidence="1">Uncharacterized protein</fullName>
    </submittedName>
</protein>
<keyword evidence="2" id="KW-1185">Reference proteome</keyword>
<accession>A0A674EQI4</accession>
<reference evidence="1" key="2">
    <citation type="submission" date="2025-09" db="UniProtKB">
        <authorList>
            <consortium name="Ensembl"/>
        </authorList>
    </citation>
    <scope>IDENTIFICATION</scope>
</reference>
<name>A0A674EQI4_SALTR</name>
<organism evidence="1 2">
    <name type="scientific">Salmo trutta</name>
    <name type="common">Brown trout</name>
    <dbReference type="NCBI Taxonomy" id="8032"/>
    <lineage>
        <taxon>Eukaryota</taxon>
        <taxon>Metazoa</taxon>
        <taxon>Chordata</taxon>
        <taxon>Craniata</taxon>
        <taxon>Vertebrata</taxon>
        <taxon>Euteleostomi</taxon>
        <taxon>Actinopterygii</taxon>
        <taxon>Neopterygii</taxon>
        <taxon>Teleostei</taxon>
        <taxon>Protacanthopterygii</taxon>
        <taxon>Salmoniformes</taxon>
        <taxon>Salmonidae</taxon>
        <taxon>Salmoninae</taxon>
        <taxon>Salmo</taxon>
    </lineage>
</organism>
<evidence type="ECO:0000313" key="2">
    <source>
        <dbReference type="Proteomes" id="UP000472277"/>
    </source>
</evidence>
<dbReference type="Proteomes" id="UP000472277">
    <property type="component" value="Chromosome 16"/>
</dbReference>